<dbReference type="Gene3D" id="1.10.1000.11">
    <property type="entry name" value="Arf Nucleotide-binding Site Opener,domain 2"/>
    <property type="match status" value="1"/>
</dbReference>
<dbReference type="SUPFAM" id="SSF50729">
    <property type="entry name" value="PH domain-like"/>
    <property type="match status" value="1"/>
</dbReference>
<comment type="similarity">
    <text evidence="2">Belongs to the BRAG family.</text>
</comment>
<dbReference type="SMART" id="SM00222">
    <property type="entry name" value="Sec7"/>
    <property type="match status" value="1"/>
</dbReference>
<evidence type="ECO:0000256" key="4">
    <source>
        <dbReference type="ARBA" id="ARBA00022553"/>
    </source>
</evidence>
<dbReference type="Pfam" id="PF16453">
    <property type="entry name" value="IQ_SEC7_PH"/>
    <property type="match status" value="1"/>
</dbReference>
<dbReference type="PROSITE" id="PS50190">
    <property type="entry name" value="SEC7"/>
    <property type="match status" value="1"/>
</dbReference>
<dbReference type="CDD" id="cd13318">
    <property type="entry name" value="PH_IQSEC"/>
    <property type="match status" value="1"/>
</dbReference>
<gene>
    <name evidence="8" type="ORF">NLS_LOCUS5861</name>
</gene>
<dbReference type="PANTHER" id="PTHR10663">
    <property type="entry name" value="GUANYL-NUCLEOTIDE EXCHANGE FACTOR"/>
    <property type="match status" value="1"/>
</dbReference>
<reference evidence="8 9" key="1">
    <citation type="submission" date="2018-08" db="EMBL/GenBank/DDBJ databases">
        <authorList>
            <person name="Laetsch R D."/>
            <person name="Stevens L."/>
            <person name="Kumar S."/>
            <person name="Blaxter L. M."/>
        </authorList>
    </citation>
    <scope>NUCLEOTIDE SEQUENCE [LARGE SCALE GENOMIC DNA]</scope>
</reference>
<dbReference type="FunFam" id="1.10.1000.11:FF:000002">
    <property type="entry name" value="Cytohesin 1"/>
    <property type="match status" value="1"/>
</dbReference>
<evidence type="ECO:0000256" key="5">
    <source>
        <dbReference type="ARBA" id="ARBA00023054"/>
    </source>
</evidence>
<dbReference type="CDD" id="cd00171">
    <property type="entry name" value="Sec7"/>
    <property type="match status" value="1"/>
</dbReference>
<dbReference type="AlphaFoldDB" id="A0A3P6UWJ4"/>
<dbReference type="GO" id="GO:0005737">
    <property type="term" value="C:cytoplasm"/>
    <property type="evidence" value="ECO:0007669"/>
    <property type="project" value="UniProtKB-SubCell"/>
</dbReference>
<evidence type="ECO:0000313" key="8">
    <source>
        <dbReference type="EMBL" id="VDK82664.1"/>
    </source>
</evidence>
<evidence type="ECO:0000256" key="6">
    <source>
        <dbReference type="SAM" id="MobiDB-lite"/>
    </source>
</evidence>
<evidence type="ECO:0000256" key="1">
    <source>
        <dbReference type="ARBA" id="ARBA00004496"/>
    </source>
</evidence>
<evidence type="ECO:0000313" key="9">
    <source>
        <dbReference type="Proteomes" id="UP000277928"/>
    </source>
</evidence>
<dbReference type="InterPro" id="IPR033742">
    <property type="entry name" value="IQSEC_PH"/>
</dbReference>
<dbReference type="InterPro" id="IPR011993">
    <property type="entry name" value="PH-like_dom_sf"/>
</dbReference>
<dbReference type="PANTHER" id="PTHR10663:SF342">
    <property type="entry name" value="FI21420P1"/>
    <property type="match status" value="1"/>
</dbReference>
<dbReference type="STRING" id="42156.A0A3P6UWJ4"/>
<dbReference type="Gene3D" id="1.10.220.20">
    <property type="match status" value="1"/>
</dbReference>
<dbReference type="Proteomes" id="UP000277928">
    <property type="component" value="Unassembled WGS sequence"/>
</dbReference>
<dbReference type="EMBL" id="UYRX01000471">
    <property type="protein sequence ID" value="VDK82664.1"/>
    <property type="molecule type" value="Genomic_DNA"/>
</dbReference>
<feature type="region of interest" description="Disordered" evidence="6">
    <location>
        <begin position="400"/>
        <end position="431"/>
    </location>
</feature>
<dbReference type="InterPro" id="IPR023394">
    <property type="entry name" value="Sec7_C_sf"/>
</dbReference>
<dbReference type="Pfam" id="PF01369">
    <property type="entry name" value="Sec7"/>
    <property type="match status" value="1"/>
</dbReference>
<dbReference type="InterPro" id="IPR035999">
    <property type="entry name" value="Sec7_dom_sf"/>
</dbReference>
<feature type="domain" description="SEC7" evidence="7">
    <location>
        <begin position="50"/>
        <end position="243"/>
    </location>
</feature>
<comment type="subcellular location">
    <subcellularLocation>
        <location evidence="1">Cytoplasm</location>
    </subcellularLocation>
</comment>
<evidence type="ECO:0000256" key="3">
    <source>
        <dbReference type="ARBA" id="ARBA00022490"/>
    </source>
</evidence>
<dbReference type="InterPro" id="IPR000904">
    <property type="entry name" value="Sec7_dom"/>
</dbReference>
<dbReference type="OMA" id="RIMQVFS"/>
<dbReference type="SUPFAM" id="SSF48425">
    <property type="entry name" value="Sec7 domain"/>
    <property type="match status" value="1"/>
</dbReference>
<dbReference type="GO" id="GO:0032012">
    <property type="term" value="P:regulation of ARF protein signal transduction"/>
    <property type="evidence" value="ECO:0007669"/>
    <property type="project" value="InterPro"/>
</dbReference>
<feature type="compositionally biased region" description="Basic and acidic residues" evidence="6">
    <location>
        <begin position="400"/>
        <end position="413"/>
    </location>
</feature>
<proteinExistence type="inferred from homology"/>
<name>A0A3P6UWJ4_LITSI</name>
<dbReference type="OrthoDB" id="430364at2759"/>
<evidence type="ECO:0000256" key="2">
    <source>
        <dbReference type="ARBA" id="ARBA00006248"/>
    </source>
</evidence>
<feature type="compositionally biased region" description="Polar residues" evidence="6">
    <location>
        <begin position="421"/>
        <end position="431"/>
    </location>
</feature>
<keyword evidence="5" id="KW-0175">Coiled coil</keyword>
<dbReference type="Gene3D" id="2.30.29.30">
    <property type="entry name" value="Pleckstrin-homology domain (PH domain)/Phosphotyrosine-binding domain (PTB)"/>
    <property type="match status" value="1"/>
</dbReference>
<keyword evidence="3" id="KW-0963">Cytoplasm</keyword>
<keyword evidence="9" id="KW-1185">Reference proteome</keyword>
<accession>A0A3P6UWJ4</accession>
<dbReference type="GO" id="GO:0005085">
    <property type="term" value="F:guanyl-nucleotide exchange factor activity"/>
    <property type="evidence" value="ECO:0007669"/>
    <property type="project" value="InterPro"/>
</dbReference>
<evidence type="ECO:0000259" key="7">
    <source>
        <dbReference type="PROSITE" id="PS50190"/>
    </source>
</evidence>
<protein>
    <recommendedName>
        <fullName evidence="7">SEC7 domain-containing protein</fullName>
    </recommendedName>
</protein>
<organism evidence="8 9">
    <name type="scientific">Litomosoides sigmodontis</name>
    <name type="common">Filarial nematode worm</name>
    <dbReference type="NCBI Taxonomy" id="42156"/>
    <lineage>
        <taxon>Eukaryota</taxon>
        <taxon>Metazoa</taxon>
        <taxon>Ecdysozoa</taxon>
        <taxon>Nematoda</taxon>
        <taxon>Chromadorea</taxon>
        <taxon>Rhabditida</taxon>
        <taxon>Spirurina</taxon>
        <taxon>Spiruromorpha</taxon>
        <taxon>Filarioidea</taxon>
        <taxon>Onchocercidae</taxon>
        <taxon>Litomosoides</taxon>
    </lineage>
</organism>
<sequence length="483" mass="54733">MRPTTHVWLPRSSAVTGRSSHSNSLPRLDKHAALCQAVSTSLNTYGVPDQRRKRQYRIALNFFNKKPTRGVQYLIEWGFVEDNSLAIANLLLHRRGLSKQMIGEYIGHLHNPFQSSVLSHFVDQIDLHGMEIDIALRHTLSFFRLPGEAQKIERIMQNSSLQVFSARYAVCNPDKIALFHSADTIFILAFAIVMLNTDLHSPNIKPSLKMKVGDFINNLRGIDAGYDIDRTLLVRIYRRIRDSPFSAGSDHVSQVIVVDQSMVGKDKPKLVEPHRRLVCYCRLNQIIDRSKRQAANAHQREVFLFNDLLLIAKMASKRKSCCQYVLRTWMMLLGVRVSMFETPFYDYGIIITLPDGQEIYLNSKNDDDRHRFVADIKESVAECAEMEAVRIDSELDKHSLISRSDGPRERDSGLSEMEGNTPGSVVNASPNTPQQALNLCSIRRLSFNSFDSGVIEESCESFSYSGLSSVSPFYSSKRLEAAI</sequence>
<dbReference type="GO" id="GO:0030036">
    <property type="term" value="P:actin cytoskeleton organization"/>
    <property type="evidence" value="ECO:0007669"/>
    <property type="project" value="TreeGrafter"/>
</dbReference>
<keyword evidence="4" id="KW-0597">Phosphoprotein</keyword>